<protein>
    <submittedName>
        <fullName evidence="5">Dolichol-phosphate mannosyltransferase</fullName>
    </submittedName>
</protein>
<dbReference type="Proteomes" id="UP000295807">
    <property type="component" value="Unassembled WGS sequence"/>
</dbReference>
<dbReference type="CDD" id="cd06442">
    <property type="entry name" value="DPM1_like"/>
    <property type="match status" value="1"/>
</dbReference>
<dbReference type="PANTHER" id="PTHR43398">
    <property type="entry name" value="DOLICHOL-PHOSPHATE MANNOSYLTRANSFERASE SUBUNIT 1"/>
    <property type="match status" value="1"/>
</dbReference>
<dbReference type="EMBL" id="SMAD01000005">
    <property type="protein sequence ID" value="TCS87389.1"/>
    <property type="molecule type" value="Genomic_DNA"/>
</dbReference>
<comment type="similarity">
    <text evidence="1">Belongs to the glycosyltransferase 2 family.</text>
</comment>
<reference evidence="5 6" key="1">
    <citation type="submission" date="2019-03" db="EMBL/GenBank/DDBJ databases">
        <title>Genomic Encyclopedia of Type Strains, Phase IV (KMG-IV): sequencing the most valuable type-strain genomes for metagenomic binning, comparative biology and taxonomic classification.</title>
        <authorList>
            <person name="Goeker M."/>
        </authorList>
    </citation>
    <scope>NUCLEOTIDE SEQUENCE [LARGE SCALE GENOMIC DNA]</scope>
    <source>
        <strain evidence="5 6">DSM 21100</strain>
    </source>
</reference>
<dbReference type="SUPFAM" id="SSF53448">
    <property type="entry name" value="Nucleotide-diphospho-sugar transferases"/>
    <property type="match status" value="1"/>
</dbReference>
<keyword evidence="2 5" id="KW-0328">Glycosyltransferase</keyword>
<proteinExistence type="inferred from homology"/>
<accession>A0A4R3KSH5</accession>
<evidence type="ECO:0000256" key="3">
    <source>
        <dbReference type="ARBA" id="ARBA00022679"/>
    </source>
</evidence>
<name>A0A4R3KSH5_9SPHI</name>
<dbReference type="InterPro" id="IPR029044">
    <property type="entry name" value="Nucleotide-diphossugar_trans"/>
</dbReference>
<dbReference type="Pfam" id="PF00535">
    <property type="entry name" value="Glycos_transf_2"/>
    <property type="match status" value="1"/>
</dbReference>
<evidence type="ECO:0000256" key="1">
    <source>
        <dbReference type="ARBA" id="ARBA00006739"/>
    </source>
</evidence>
<gene>
    <name evidence="5" type="ORF">EDD80_105203</name>
</gene>
<dbReference type="GO" id="GO:0009247">
    <property type="term" value="P:glycolipid biosynthetic process"/>
    <property type="evidence" value="ECO:0007669"/>
    <property type="project" value="TreeGrafter"/>
</dbReference>
<dbReference type="Gene3D" id="3.90.550.10">
    <property type="entry name" value="Spore Coat Polysaccharide Biosynthesis Protein SpsA, Chain A"/>
    <property type="match status" value="1"/>
</dbReference>
<keyword evidence="3 5" id="KW-0808">Transferase</keyword>
<sequence length="246" mass="27964">MSVSDSIVLIPTYNEKENIEKIIRKVFSLVVPFHVLVIDDSSPDGTAAIVEKLMPEFPGRLFLEQRQGKLGLGRAYIHGFRWALARPYQFVFEMDADFSHNPDDLPRLREACLNGADVAVGSRYIKGVNVVNWPMGRVLMSYSASVYVRFITGMDIRDFTAGFKCYHRKVLEAIELDNIRSVGYGFQIEMKFTAVMHGFRVVEVPIIFTDRTEGVSKMSRGIFKEAALGVIKMKIGSWFRKYSRSS</sequence>
<evidence type="ECO:0000313" key="5">
    <source>
        <dbReference type="EMBL" id="TCS87389.1"/>
    </source>
</evidence>
<comment type="caution">
    <text evidence="5">The sequence shown here is derived from an EMBL/GenBank/DDBJ whole genome shotgun (WGS) entry which is preliminary data.</text>
</comment>
<evidence type="ECO:0000259" key="4">
    <source>
        <dbReference type="Pfam" id="PF00535"/>
    </source>
</evidence>
<dbReference type="InterPro" id="IPR039528">
    <property type="entry name" value="DPM1-like"/>
</dbReference>
<feature type="domain" description="Glycosyltransferase 2-like" evidence="4">
    <location>
        <begin position="8"/>
        <end position="173"/>
    </location>
</feature>
<organism evidence="5 6">
    <name type="scientific">Anseongella ginsenosidimutans</name>
    <dbReference type="NCBI Taxonomy" id="496056"/>
    <lineage>
        <taxon>Bacteria</taxon>
        <taxon>Pseudomonadati</taxon>
        <taxon>Bacteroidota</taxon>
        <taxon>Sphingobacteriia</taxon>
        <taxon>Sphingobacteriales</taxon>
        <taxon>Sphingobacteriaceae</taxon>
        <taxon>Anseongella</taxon>
    </lineage>
</organism>
<evidence type="ECO:0000313" key="6">
    <source>
        <dbReference type="Proteomes" id="UP000295807"/>
    </source>
</evidence>
<dbReference type="PANTHER" id="PTHR43398:SF1">
    <property type="entry name" value="DOLICHOL-PHOSPHATE MANNOSYLTRANSFERASE SUBUNIT 1"/>
    <property type="match status" value="1"/>
</dbReference>
<evidence type="ECO:0000256" key="2">
    <source>
        <dbReference type="ARBA" id="ARBA00022676"/>
    </source>
</evidence>
<dbReference type="InterPro" id="IPR001173">
    <property type="entry name" value="Glyco_trans_2-like"/>
</dbReference>
<dbReference type="GO" id="GO:0016020">
    <property type="term" value="C:membrane"/>
    <property type="evidence" value="ECO:0007669"/>
    <property type="project" value="GOC"/>
</dbReference>
<keyword evidence="6" id="KW-1185">Reference proteome</keyword>
<dbReference type="GO" id="GO:0004582">
    <property type="term" value="F:dolichyl-phosphate beta-D-mannosyltransferase activity"/>
    <property type="evidence" value="ECO:0007669"/>
    <property type="project" value="InterPro"/>
</dbReference>
<dbReference type="AlphaFoldDB" id="A0A4R3KSH5"/>
<dbReference type="FunFam" id="3.90.550.10:FF:000128">
    <property type="entry name" value="Glycosyl transferase family 2"/>
    <property type="match status" value="1"/>
</dbReference>